<dbReference type="Proteomes" id="UP000282084">
    <property type="component" value="Unassembled WGS sequence"/>
</dbReference>
<gene>
    <name evidence="2" type="ORF">C8E97_2227</name>
</gene>
<protein>
    <submittedName>
        <fullName evidence="2">Uncharacterized protein</fullName>
    </submittedName>
</protein>
<keyword evidence="1" id="KW-1133">Transmembrane helix</keyword>
<name>A0A495VYJ2_9PSEU</name>
<dbReference type="AlphaFoldDB" id="A0A495VYJ2"/>
<evidence type="ECO:0000313" key="2">
    <source>
        <dbReference type="EMBL" id="RKT53653.1"/>
    </source>
</evidence>
<dbReference type="OrthoDB" id="3297019at2"/>
<proteinExistence type="predicted"/>
<keyword evidence="1" id="KW-0812">Transmembrane</keyword>
<sequence>MTVVWLWLRAHRWPSLVAACGVMALVGAVFGEELVPVPSLAAARRLSVPLAQLLPLVVACAVGLHSRTPTSLFRVVPRSAMAQRLALVCTLLATATVTCLLIPSGSIALRNTFGLSGIALIAATVAGATRSWTLPLCHLMGCLLFGTRARSAADGVTGTQWWAFAVAPESDRVAAILAIGCCLVGAAVFIVRGPQEESVVDHGG</sequence>
<feature type="transmembrane region" description="Helical" evidence="1">
    <location>
        <begin position="173"/>
        <end position="191"/>
    </location>
</feature>
<accession>A0A495VYJ2</accession>
<keyword evidence="3" id="KW-1185">Reference proteome</keyword>
<evidence type="ECO:0000313" key="3">
    <source>
        <dbReference type="Proteomes" id="UP000282084"/>
    </source>
</evidence>
<dbReference type="RefSeq" id="WP_121004155.1">
    <property type="nucleotide sequence ID" value="NZ_RBXO01000001.1"/>
</dbReference>
<feature type="transmembrane region" description="Helical" evidence="1">
    <location>
        <begin position="112"/>
        <end position="129"/>
    </location>
</feature>
<organism evidence="2 3">
    <name type="scientific">Saccharothrix australiensis</name>
    <dbReference type="NCBI Taxonomy" id="2072"/>
    <lineage>
        <taxon>Bacteria</taxon>
        <taxon>Bacillati</taxon>
        <taxon>Actinomycetota</taxon>
        <taxon>Actinomycetes</taxon>
        <taxon>Pseudonocardiales</taxon>
        <taxon>Pseudonocardiaceae</taxon>
        <taxon>Saccharothrix</taxon>
    </lineage>
</organism>
<feature type="transmembrane region" description="Helical" evidence="1">
    <location>
        <begin position="85"/>
        <end position="106"/>
    </location>
</feature>
<dbReference type="EMBL" id="RBXO01000001">
    <property type="protein sequence ID" value="RKT53653.1"/>
    <property type="molecule type" value="Genomic_DNA"/>
</dbReference>
<feature type="transmembrane region" description="Helical" evidence="1">
    <location>
        <begin position="47"/>
        <end position="64"/>
    </location>
</feature>
<reference evidence="2 3" key="1">
    <citation type="submission" date="2018-10" db="EMBL/GenBank/DDBJ databases">
        <title>Sequencing the genomes of 1000 actinobacteria strains.</title>
        <authorList>
            <person name="Klenk H.-P."/>
        </authorList>
    </citation>
    <scope>NUCLEOTIDE SEQUENCE [LARGE SCALE GENOMIC DNA]</scope>
    <source>
        <strain evidence="2 3">DSM 43800</strain>
    </source>
</reference>
<comment type="caution">
    <text evidence="2">The sequence shown here is derived from an EMBL/GenBank/DDBJ whole genome shotgun (WGS) entry which is preliminary data.</text>
</comment>
<keyword evidence="1" id="KW-0472">Membrane</keyword>
<evidence type="ECO:0000256" key="1">
    <source>
        <dbReference type="SAM" id="Phobius"/>
    </source>
</evidence>